<dbReference type="EMBL" id="ML743620">
    <property type="protein sequence ID" value="KAE8133173.1"/>
    <property type="molecule type" value="Genomic_DNA"/>
</dbReference>
<dbReference type="Proteomes" id="UP000325672">
    <property type="component" value="Unassembled WGS sequence"/>
</dbReference>
<feature type="compositionally biased region" description="Polar residues" evidence="1">
    <location>
        <begin position="40"/>
        <end position="51"/>
    </location>
</feature>
<reference evidence="2 3" key="1">
    <citation type="submission" date="2019-04" db="EMBL/GenBank/DDBJ databases">
        <title>Friends and foes A comparative genomics study of 23 Aspergillus species from section Flavi.</title>
        <authorList>
            <consortium name="DOE Joint Genome Institute"/>
            <person name="Kjaerbolling I."/>
            <person name="Vesth T."/>
            <person name="Frisvad J.C."/>
            <person name="Nybo J.L."/>
            <person name="Theobald S."/>
            <person name="Kildgaard S."/>
            <person name="Isbrandt T."/>
            <person name="Kuo A."/>
            <person name="Sato A."/>
            <person name="Lyhne E.K."/>
            <person name="Kogle M.E."/>
            <person name="Wiebenga A."/>
            <person name="Kun R.S."/>
            <person name="Lubbers R.J."/>
            <person name="Makela M.R."/>
            <person name="Barry K."/>
            <person name="Chovatia M."/>
            <person name="Clum A."/>
            <person name="Daum C."/>
            <person name="Haridas S."/>
            <person name="He G."/>
            <person name="LaButti K."/>
            <person name="Lipzen A."/>
            <person name="Mondo S."/>
            <person name="Riley R."/>
            <person name="Salamov A."/>
            <person name="Simmons B.A."/>
            <person name="Magnuson J.K."/>
            <person name="Henrissat B."/>
            <person name="Mortensen U.H."/>
            <person name="Larsen T.O."/>
            <person name="Devries R.P."/>
            <person name="Grigoriev I.V."/>
            <person name="Machida M."/>
            <person name="Baker S.E."/>
            <person name="Andersen M.R."/>
        </authorList>
    </citation>
    <scope>NUCLEOTIDE SEQUENCE [LARGE SCALE GENOMIC DNA]</scope>
    <source>
        <strain evidence="2 3">CBS 117625</strain>
    </source>
</reference>
<evidence type="ECO:0000256" key="1">
    <source>
        <dbReference type="SAM" id="MobiDB-lite"/>
    </source>
</evidence>
<keyword evidence="3" id="KW-1185">Reference proteome</keyword>
<feature type="region of interest" description="Disordered" evidence="1">
    <location>
        <begin position="1"/>
        <end position="60"/>
    </location>
</feature>
<proteinExistence type="predicted"/>
<dbReference type="RefSeq" id="XP_031909236.1">
    <property type="nucleotide sequence ID" value="XM_032055784.1"/>
</dbReference>
<evidence type="ECO:0000313" key="2">
    <source>
        <dbReference type="EMBL" id="KAE8133173.1"/>
    </source>
</evidence>
<gene>
    <name evidence="2" type="ORF">BDV38DRAFT_259058</name>
</gene>
<evidence type="ECO:0000313" key="3">
    <source>
        <dbReference type="Proteomes" id="UP000325672"/>
    </source>
</evidence>
<sequence>MNNPSIHPCTYNHATTPTKANTHQPTTPPPVRTPKIKNPYPTSINDNNQPAHPSHRSYDL</sequence>
<protein>
    <submittedName>
        <fullName evidence="2">Uncharacterized protein</fullName>
    </submittedName>
</protein>
<name>A0A5N6SIG0_ASPPS</name>
<feature type="compositionally biased region" description="Polar residues" evidence="1">
    <location>
        <begin position="12"/>
        <end position="25"/>
    </location>
</feature>
<feature type="non-terminal residue" evidence="2">
    <location>
        <position position="60"/>
    </location>
</feature>
<dbReference type="GeneID" id="43639994"/>
<accession>A0A5N6SIG0</accession>
<organism evidence="2 3">
    <name type="scientific">Aspergillus pseudotamarii</name>
    <dbReference type="NCBI Taxonomy" id="132259"/>
    <lineage>
        <taxon>Eukaryota</taxon>
        <taxon>Fungi</taxon>
        <taxon>Dikarya</taxon>
        <taxon>Ascomycota</taxon>
        <taxon>Pezizomycotina</taxon>
        <taxon>Eurotiomycetes</taxon>
        <taxon>Eurotiomycetidae</taxon>
        <taxon>Eurotiales</taxon>
        <taxon>Aspergillaceae</taxon>
        <taxon>Aspergillus</taxon>
        <taxon>Aspergillus subgen. Circumdati</taxon>
    </lineage>
</organism>
<dbReference type="AlphaFoldDB" id="A0A5N6SIG0"/>